<dbReference type="RefSeq" id="WP_146467876.1">
    <property type="nucleotide sequence ID" value="NZ_VOGW01000169.1"/>
</dbReference>
<keyword evidence="3" id="KW-1185">Reference proteome</keyword>
<dbReference type="PROSITE" id="PS50943">
    <property type="entry name" value="HTH_CROC1"/>
    <property type="match status" value="1"/>
</dbReference>
<evidence type="ECO:0000313" key="3">
    <source>
        <dbReference type="Proteomes" id="UP000320481"/>
    </source>
</evidence>
<gene>
    <name evidence="2" type="ORF">FRZ03_27830</name>
</gene>
<dbReference type="GO" id="GO:0003677">
    <property type="term" value="F:DNA binding"/>
    <property type="evidence" value="ECO:0007669"/>
    <property type="project" value="InterPro"/>
</dbReference>
<feature type="domain" description="HTH cro/C1-type" evidence="1">
    <location>
        <begin position="14"/>
        <end position="69"/>
    </location>
</feature>
<dbReference type="SMART" id="SM00530">
    <property type="entry name" value="HTH_XRE"/>
    <property type="match status" value="1"/>
</dbReference>
<dbReference type="AlphaFoldDB" id="A0A5C6J0J7"/>
<dbReference type="CDD" id="cd00093">
    <property type="entry name" value="HTH_XRE"/>
    <property type="match status" value="1"/>
</dbReference>
<proteinExistence type="predicted"/>
<dbReference type="InterPro" id="IPR001387">
    <property type="entry name" value="Cro/C1-type_HTH"/>
</dbReference>
<reference evidence="2" key="1">
    <citation type="journal article" date="2019" name="Microbiol. Resour. Announc.">
        <title>Draft Genomic Sequences of Streptomyces misionensis and Streptomyces albidoflavus, bacteria applied for phytopathogen biocontrol.</title>
        <authorList>
            <person name="Pylro V."/>
            <person name="Dias A."/>
            <person name="Andreote F."/>
            <person name="Varani A."/>
            <person name="Andreote C."/>
            <person name="Bernardo E."/>
            <person name="Martins T."/>
        </authorList>
    </citation>
    <scope>NUCLEOTIDE SEQUENCE [LARGE SCALE GENOMIC DNA]</scope>
    <source>
        <strain evidence="2">66</strain>
    </source>
</reference>
<dbReference type="EMBL" id="VOGW01000169">
    <property type="protein sequence ID" value="TWV34906.1"/>
    <property type="molecule type" value="Genomic_DNA"/>
</dbReference>
<evidence type="ECO:0000313" key="2">
    <source>
        <dbReference type="EMBL" id="TWV34906.1"/>
    </source>
</evidence>
<dbReference type="Proteomes" id="UP000320481">
    <property type="component" value="Unassembled WGS sequence"/>
</dbReference>
<name>A0A5C6J0J7_9ACTN</name>
<accession>A0A5C6J0J7</accession>
<sequence length="407" mass="44828">MLNARELFTIGQRVKYFRERRGISQKGLGELIGRSENWVYKVEHEQIPLDKLSLLFDLARVLRCTLEDLTGGFLSGVGAGLDTEHEHVPEIRSALSLPSSMLPTAVGSVTVEDFKQDVDDAWKVYETQSKGRYQDVGARLPLLLRQGHAALRDASGPDEQVALRQLVSLYGLHQIWLRRVGEPTLARIAADRGLSLADNAGDPALIAAAAWNLSCVLTSAGEVHDSVELARATIANCAPDDDSPAEHWSAHGALHLQAAIAAVRAAKGPVAWDLYRGAKAAAARVASDRNDWHTCFGPTNVAMHEVHLTAEEGNPSEALRLADTVEINPELPLERRTRYLIEVMNCNRIQRDDYATVHVLTKLMEQSPEEIVFSPLVREAVTDLLKRERPLFRDDLRAVASHMGIAA</sequence>
<evidence type="ECO:0000259" key="1">
    <source>
        <dbReference type="PROSITE" id="PS50943"/>
    </source>
</evidence>
<dbReference type="InterPro" id="IPR010982">
    <property type="entry name" value="Lambda_DNA-bd_dom_sf"/>
</dbReference>
<organism evidence="2 3">
    <name type="scientific">Streptomyces misionensis</name>
    <dbReference type="NCBI Taxonomy" id="67331"/>
    <lineage>
        <taxon>Bacteria</taxon>
        <taxon>Bacillati</taxon>
        <taxon>Actinomycetota</taxon>
        <taxon>Actinomycetes</taxon>
        <taxon>Kitasatosporales</taxon>
        <taxon>Streptomycetaceae</taxon>
        <taxon>Streptomyces</taxon>
    </lineage>
</organism>
<dbReference type="Gene3D" id="1.10.260.40">
    <property type="entry name" value="lambda repressor-like DNA-binding domains"/>
    <property type="match status" value="1"/>
</dbReference>
<protein>
    <submittedName>
        <fullName evidence="2">Helix-turn-helix domain-containing protein</fullName>
    </submittedName>
</protein>
<comment type="caution">
    <text evidence="2">The sequence shown here is derived from an EMBL/GenBank/DDBJ whole genome shotgun (WGS) entry which is preliminary data.</text>
</comment>
<dbReference type="Pfam" id="PF13560">
    <property type="entry name" value="HTH_31"/>
    <property type="match status" value="1"/>
</dbReference>
<dbReference type="SUPFAM" id="SSF47413">
    <property type="entry name" value="lambda repressor-like DNA-binding domains"/>
    <property type="match status" value="1"/>
</dbReference>